<dbReference type="Proteomes" id="UP000799302">
    <property type="component" value="Unassembled WGS sequence"/>
</dbReference>
<keyword evidence="5" id="KW-0539">Nucleus</keyword>
<evidence type="ECO:0000256" key="1">
    <source>
        <dbReference type="ARBA" id="ARBA00004126"/>
    </source>
</evidence>
<evidence type="ECO:0000256" key="4">
    <source>
        <dbReference type="ARBA" id="ARBA00023136"/>
    </source>
</evidence>
<dbReference type="PANTHER" id="PTHR12265:SF30">
    <property type="entry name" value="TRANSMEMBRANE PROTEIN 53"/>
    <property type="match status" value="1"/>
</dbReference>
<comment type="subcellular location">
    <subcellularLocation>
        <location evidence="6">Endomembrane system</location>
        <topology evidence="6">Single-pass membrane protein</topology>
    </subcellularLocation>
    <subcellularLocation>
        <location evidence="1">Nucleus membrane</location>
    </subcellularLocation>
</comment>
<dbReference type="InterPro" id="IPR008547">
    <property type="entry name" value="DUF829_TMEM53"/>
</dbReference>
<evidence type="ECO:0000313" key="9">
    <source>
        <dbReference type="Proteomes" id="UP000799302"/>
    </source>
</evidence>
<gene>
    <name evidence="8" type="ORF">BT63DRAFT_420371</name>
</gene>
<evidence type="ECO:0000256" key="7">
    <source>
        <dbReference type="SAM" id="Phobius"/>
    </source>
</evidence>
<dbReference type="EMBL" id="MU004230">
    <property type="protein sequence ID" value="KAF2675149.1"/>
    <property type="molecule type" value="Genomic_DNA"/>
</dbReference>
<evidence type="ECO:0000256" key="3">
    <source>
        <dbReference type="ARBA" id="ARBA00022989"/>
    </source>
</evidence>
<evidence type="ECO:0000256" key="5">
    <source>
        <dbReference type="ARBA" id="ARBA00023242"/>
    </source>
</evidence>
<reference evidence="8" key="1">
    <citation type="journal article" date="2020" name="Stud. Mycol.">
        <title>101 Dothideomycetes genomes: a test case for predicting lifestyles and emergence of pathogens.</title>
        <authorList>
            <person name="Haridas S."/>
            <person name="Albert R."/>
            <person name="Binder M."/>
            <person name="Bloem J."/>
            <person name="Labutti K."/>
            <person name="Salamov A."/>
            <person name="Andreopoulos B."/>
            <person name="Baker S."/>
            <person name="Barry K."/>
            <person name="Bills G."/>
            <person name="Bluhm B."/>
            <person name="Cannon C."/>
            <person name="Castanera R."/>
            <person name="Culley D."/>
            <person name="Daum C."/>
            <person name="Ezra D."/>
            <person name="Gonzalez J."/>
            <person name="Henrissat B."/>
            <person name="Kuo A."/>
            <person name="Liang C."/>
            <person name="Lipzen A."/>
            <person name="Lutzoni F."/>
            <person name="Magnuson J."/>
            <person name="Mondo S."/>
            <person name="Nolan M."/>
            <person name="Ohm R."/>
            <person name="Pangilinan J."/>
            <person name="Park H.-J."/>
            <person name="Ramirez L."/>
            <person name="Alfaro M."/>
            <person name="Sun H."/>
            <person name="Tritt A."/>
            <person name="Yoshinaga Y."/>
            <person name="Zwiers L.-H."/>
            <person name="Turgeon B."/>
            <person name="Goodwin S."/>
            <person name="Spatafora J."/>
            <person name="Crous P."/>
            <person name="Grigoriev I."/>
        </authorList>
    </citation>
    <scope>NUCLEOTIDE SEQUENCE</scope>
    <source>
        <strain evidence="8">CBS 115976</strain>
    </source>
</reference>
<feature type="transmembrane region" description="Helical" evidence="7">
    <location>
        <begin position="176"/>
        <end position="195"/>
    </location>
</feature>
<keyword evidence="2 7" id="KW-0812">Transmembrane</keyword>
<proteinExistence type="predicted"/>
<evidence type="ECO:0000256" key="2">
    <source>
        <dbReference type="ARBA" id="ARBA00022692"/>
    </source>
</evidence>
<keyword evidence="4 7" id="KW-0472">Membrane</keyword>
<sequence>MAPERTTRPFVRGFTKISEGVWEYSPDLLFFDPNEQEYYTDAPDLILLFSWTGAPGRPVAKYTEQYQKVFPTSTIIIITTSLKDLAFRSSELKQANLQKLIDHVLNKRLVDRILVHAFSEGGSNKAVEFAEAYGKRTGTKLPVSAIVLDSTPGLPRFGKTCEAFVKSLPMHNSWPVWLIGWFLAGLILGIIWGLYCGIKGYHNNVISKTRRRLNDQQYWNLETSRCYLYSKSDELIHWEDIKSHAEDANERGIPVWSVCFDTSLHCRHEQEDRPAYWEAVMRTWERGLKVTNTTSETWSIYGKECAISLPPEMPSDSEYEVYKKYAQSDYGSRKEMSEYGSQRTLPYKEYGSEKRHVREEYDYSSEKRSVRNEYIPQRDMYRKI</sequence>
<dbReference type="AlphaFoldDB" id="A0A6A6US46"/>
<keyword evidence="9" id="KW-1185">Reference proteome</keyword>
<evidence type="ECO:0008006" key="10">
    <source>
        <dbReference type="Google" id="ProtNLM"/>
    </source>
</evidence>
<dbReference type="GO" id="GO:0031965">
    <property type="term" value="C:nuclear membrane"/>
    <property type="evidence" value="ECO:0007669"/>
    <property type="project" value="UniProtKB-SubCell"/>
</dbReference>
<evidence type="ECO:0000313" key="8">
    <source>
        <dbReference type="EMBL" id="KAF2675149.1"/>
    </source>
</evidence>
<organism evidence="8 9">
    <name type="scientific">Microthyrium microscopicum</name>
    <dbReference type="NCBI Taxonomy" id="703497"/>
    <lineage>
        <taxon>Eukaryota</taxon>
        <taxon>Fungi</taxon>
        <taxon>Dikarya</taxon>
        <taxon>Ascomycota</taxon>
        <taxon>Pezizomycotina</taxon>
        <taxon>Dothideomycetes</taxon>
        <taxon>Dothideomycetes incertae sedis</taxon>
        <taxon>Microthyriales</taxon>
        <taxon>Microthyriaceae</taxon>
        <taxon>Microthyrium</taxon>
    </lineage>
</organism>
<dbReference type="PANTHER" id="PTHR12265">
    <property type="entry name" value="TRANSMEMBRANE PROTEIN 53"/>
    <property type="match status" value="1"/>
</dbReference>
<accession>A0A6A6US46</accession>
<protein>
    <recommendedName>
        <fullName evidence="10">DUF829-domain-containing protein</fullName>
    </recommendedName>
</protein>
<dbReference type="Pfam" id="PF05705">
    <property type="entry name" value="DUF829"/>
    <property type="match status" value="1"/>
</dbReference>
<evidence type="ECO:0000256" key="6">
    <source>
        <dbReference type="ARBA" id="ARBA00037847"/>
    </source>
</evidence>
<name>A0A6A6US46_9PEZI</name>
<keyword evidence="3 7" id="KW-1133">Transmembrane helix</keyword>
<dbReference type="OrthoDB" id="77878at2759"/>